<protein>
    <submittedName>
        <fullName evidence="1">Uncharacterized protein</fullName>
    </submittedName>
</protein>
<organism evidence="1 2">
    <name type="scientific">Pluteus cervinus</name>
    <dbReference type="NCBI Taxonomy" id="181527"/>
    <lineage>
        <taxon>Eukaryota</taxon>
        <taxon>Fungi</taxon>
        <taxon>Dikarya</taxon>
        <taxon>Basidiomycota</taxon>
        <taxon>Agaricomycotina</taxon>
        <taxon>Agaricomycetes</taxon>
        <taxon>Agaricomycetidae</taxon>
        <taxon>Agaricales</taxon>
        <taxon>Pluteineae</taxon>
        <taxon>Pluteaceae</taxon>
        <taxon>Pluteus</taxon>
    </lineage>
</organism>
<evidence type="ECO:0000313" key="1">
    <source>
        <dbReference type="EMBL" id="TFK71296.1"/>
    </source>
</evidence>
<reference evidence="1 2" key="1">
    <citation type="journal article" date="2019" name="Nat. Ecol. Evol.">
        <title>Megaphylogeny resolves global patterns of mushroom evolution.</title>
        <authorList>
            <person name="Varga T."/>
            <person name="Krizsan K."/>
            <person name="Foldi C."/>
            <person name="Dima B."/>
            <person name="Sanchez-Garcia M."/>
            <person name="Sanchez-Ramirez S."/>
            <person name="Szollosi G.J."/>
            <person name="Szarkandi J.G."/>
            <person name="Papp V."/>
            <person name="Albert L."/>
            <person name="Andreopoulos W."/>
            <person name="Angelini C."/>
            <person name="Antonin V."/>
            <person name="Barry K.W."/>
            <person name="Bougher N.L."/>
            <person name="Buchanan P."/>
            <person name="Buyck B."/>
            <person name="Bense V."/>
            <person name="Catcheside P."/>
            <person name="Chovatia M."/>
            <person name="Cooper J."/>
            <person name="Damon W."/>
            <person name="Desjardin D."/>
            <person name="Finy P."/>
            <person name="Geml J."/>
            <person name="Haridas S."/>
            <person name="Hughes K."/>
            <person name="Justo A."/>
            <person name="Karasinski D."/>
            <person name="Kautmanova I."/>
            <person name="Kiss B."/>
            <person name="Kocsube S."/>
            <person name="Kotiranta H."/>
            <person name="LaButti K.M."/>
            <person name="Lechner B.E."/>
            <person name="Liimatainen K."/>
            <person name="Lipzen A."/>
            <person name="Lukacs Z."/>
            <person name="Mihaltcheva S."/>
            <person name="Morgado L.N."/>
            <person name="Niskanen T."/>
            <person name="Noordeloos M.E."/>
            <person name="Ohm R.A."/>
            <person name="Ortiz-Santana B."/>
            <person name="Ovrebo C."/>
            <person name="Racz N."/>
            <person name="Riley R."/>
            <person name="Savchenko A."/>
            <person name="Shiryaev A."/>
            <person name="Soop K."/>
            <person name="Spirin V."/>
            <person name="Szebenyi C."/>
            <person name="Tomsovsky M."/>
            <person name="Tulloss R.E."/>
            <person name="Uehling J."/>
            <person name="Grigoriev I.V."/>
            <person name="Vagvolgyi C."/>
            <person name="Papp T."/>
            <person name="Martin F.M."/>
            <person name="Miettinen O."/>
            <person name="Hibbett D.S."/>
            <person name="Nagy L.G."/>
        </authorList>
    </citation>
    <scope>NUCLEOTIDE SEQUENCE [LARGE SCALE GENOMIC DNA]</scope>
    <source>
        <strain evidence="1 2">NL-1719</strain>
    </source>
</reference>
<sequence length="117" mass="12995">MNAHPSFDLLSPYLTKYPQAGGSLFQVYNDIKYSQQWEQIELVELESCNRVGIKGRKPGVETSLYVVPCSLPESISFGWLSSAFASFPSSSIYLAITSEDSSVVYYKISQGIVKPPM</sequence>
<gene>
    <name evidence="1" type="ORF">BDN72DRAFT_837902</name>
</gene>
<proteinExistence type="predicted"/>
<dbReference type="Proteomes" id="UP000308600">
    <property type="component" value="Unassembled WGS sequence"/>
</dbReference>
<dbReference type="EMBL" id="ML208300">
    <property type="protein sequence ID" value="TFK71296.1"/>
    <property type="molecule type" value="Genomic_DNA"/>
</dbReference>
<evidence type="ECO:0000313" key="2">
    <source>
        <dbReference type="Proteomes" id="UP000308600"/>
    </source>
</evidence>
<accession>A0ACD3B0Y5</accession>
<keyword evidence="2" id="KW-1185">Reference proteome</keyword>
<name>A0ACD3B0Y5_9AGAR</name>